<dbReference type="AlphaFoldDB" id="A0A0R3VXZ0"/>
<proteinExistence type="predicted"/>
<feature type="compositionally biased region" description="Gly residues" evidence="1">
    <location>
        <begin position="83"/>
        <end position="93"/>
    </location>
</feature>
<evidence type="ECO:0000313" key="3">
    <source>
        <dbReference type="Proteomes" id="UP000282613"/>
    </source>
</evidence>
<organism evidence="4">
    <name type="scientific">Taenia asiatica</name>
    <name type="common">Asian tapeworm</name>
    <dbReference type="NCBI Taxonomy" id="60517"/>
    <lineage>
        <taxon>Eukaryota</taxon>
        <taxon>Metazoa</taxon>
        <taxon>Spiralia</taxon>
        <taxon>Lophotrochozoa</taxon>
        <taxon>Platyhelminthes</taxon>
        <taxon>Cestoda</taxon>
        <taxon>Eucestoda</taxon>
        <taxon>Cyclophyllidea</taxon>
        <taxon>Taeniidae</taxon>
        <taxon>Taenia</taxon>
    </lineage>
</organism>
<evidence type="ECO:0000256" key="1">
    <source>
        <dbReference type="SAM" id="MobiDB-lite"/>
    </source>
</evidence>
<dbReference type="EMBL" id="UYRS01001362">
    <property type="protein sequence ID" value="VDK24741.1"/>
    <property type="molecule type" value="Genomic_DNA"/>
</dbReference>
<feature type="region of interest" description="Disordered" evidence="1">
    <location>
        <begin position="69"/>
        <end position="115"/>
    </location>
</feature>
<evidence type="ECO:0000313" key="2">
    <source>
        <dbReference type="EMBL" id="VDK24741.1"/>
    </source>
</evidence>
<evidence type="ECO:0000313" key="4">
    <source>
        <dbReference type="WBParaSite" id="TASK_0000228401-mRNA-1"/>
    </source>
</evidence>
<keyword evidence="3" id="KW-1185">Reference proteome</keyword>
<accession>A0A0R3VXZ0</accession>
<sequence length="115" mass="11590">MGDWFVAWRFALMGNESAPIPAVQHEVCSDCQYGFGVASPTIHKLVHVDRATAAIGVLFVRGGGGGVGGSGGGGGDGARDVGVGVGDGGGVGGEVDESHTHAHYNEKTKNLQSRG</sequence>
<gene>
    <name evidence="2" type="ORF">TASK_LOCUS2285</name>
</gene>
<reference evidence="2 3" key="2">
    <citation type="submission" date="2018-11" db="EMBL/GenBank/DDBJ databases">
        <authorList>
            <consortium name="Pathogen Informatics"/>
        </authorList>
    </citation>
    <scope>NUCLEOTIDE SEQUENCE [LARGE SCALE GENOMIC DNA]</scope>
</reference>
<dbReference type="Proteomes" id="UP000282613">
    <property type="component" value="Unassembled WGS sequence"/>
</dbReference>
<feature type="compositionally biased region" description="Basic and acidic residues" evidence="1">
    <location>
        <begin position="96"/>
        <end position="109"/>
    </location>
</feature>
<dbReference type="WBParaSite" id="TASK_0000228401-mRNA-1">
    <property type="protein sequence ID" value="TASK_0000228401-mRNA-1"/>
    <property type="gene ID" value="TASK_0000228401"/>
</dbReference>
<protein>
    <submittedName>
        <fullName evidence="4">C2H2-type domain-containing protein</fullName>
    </submittedName>
</protein>
<reference evidence="4" key="1">
    <citation type="submission" date="2017-02" db="UniProtKB">
        <authorList>
            <consortium name="WormBaseParasite"/>
        </authorList>
    </citation>
    <scope>IDENTIFICATION</scope>
</reference>
<name>A0A0R3VXZ0_TAEAS</name>